<feature type="transmembrane region" description="Helical" evidence="2">
    <location>
        <begin position="158"/>
        <end position="179"/>
    </location>
</feature>
<evidence type="ECO:0000313" key="4">
    <source>
        <dbReference type="Proteomes" id="UP000799441"/>
    </source>
</evidence>
<feature type="compositionally biased region" description="Low complexity" evidence="1">
    <location>
        <begin position="113"/>
        <end position="140"/>
    </location>
</feature>
<feature type="compositionally biased region" description="Polar residues" evidence="1">
    <location>
        <begin position="313"/>
        <end position="325"/>
    </location>
</feature>
<dbReference type="Proteomes" id="UP000799441">
    <property type="component" value="Unassembled WGS sequence"/>
</dbReference>
<evidence type="ECO:0000313" key="3">
    <source>
        <dbReference type="EMBL" id="KAF2719483.1"/>
    </source>
</evidence>
<dbReference type="OrthoDB" id="5411678at2759"/>
<organism evidence="3 4">
    <name type="scientific">Polychaeton citri CBS 116435</name>
    <dbReference type="NCBI Taxonomy" id="1314669"/>
    <lineage>
        <taxon>Eukaryota</taxon>
        <taxon>Fungi</taxon>
        <taxon>Dikarya</taxon>
        <taxon>Ascomycota</taxon>
        <taxon>Pezizomycotina</taxon>
        <taxon>Dothideomycetes</taxon>
        <taxon>Dothideomycetidae</taxon>
        <taxon>Capnodiales</taxon>
        <taxon>Capnodiaceae</taxon>
        <taxon>Polychaeton</taxon>
    </lineage>
</organism>
<feature type="region of interest" description="Disordered" evidence="1">
    <location>
        <begin position="183"/>
        <end position="341"/>
    </location>
</feature>
<sequence length="408" mass="41028">MASNNATISSTSASFSTSSSSISSISSTLSSSVLDTSSSTTSSLSLSSSSSLETTSASSDSPPTTTEVPVTSTVTGPVGEQTTQIVTSIVTQSGNNGATQVATTVIVVTSSSATNTPVSPTTKSASSSTSSGAASLGGNSNDRQDGGSHGLSTGGKTAIAVVIPVVVVALLVLAGILLWRKRKQKKENEEQRRKEVEDYSFNPNTDPTIPAVASEGGPEMTEDGSGYRGWGAGGAAMSNRKTSTTLTGGNTQGPLSDAGSKEYYTGNNGDGHSGDPLVNRRETSGSDDLGVLGAAPLAGMHHTGGAGVHRGPSNASSRYSAGTHSDGSEEPVPPLPVGQAYDYNPGAGYGYNQHGPYGDGTYGGGGGNAGAMNNGMPVVRDVDARRNTRIQQAAGNYQQGNSGIAQNF</sequence>
<keyword evidence="2" id="KW-1133">Transmembrane helix</keyword>
<gene>
    <name evidence="3" type="ORF">K431DRAFT_305083</name>
</gene>
<dbReference type="AlphaFoldDB" id="A0A9P4Q548"/>
<feature type="region of interest" description="Disordered" evidence="1">
    <location>
        <begin position="1"/>
        <end position="79"/>
    </location>
</feature>
<name>A0A9P4Q548_9PEZI</name>
<dbReference type="EMBL" id="MU003810">
    <property type="protein sequence ID" value="KAF2719483.1"/>
    <property type="molecule type" value="Genomic_DNA"/>
</dbReference>
<accession>A0A9P4Q548</accession>
<evidence type="ECO:0000256" key="2">
    <source>
        <dbReference type="SAM" id="Phobius"/>
    </source>
</evidence>
<protein>
    <submittedName>
        <fullName evidence="3">Uncharacterized protein</fullName>
    </submittedName>
</protein>
<comment type="caution">
    <text evidence="3">The sequence shown here is derived from an EMBL/GenBank/DDBJ whole genome shotgun (WGS) entry which is preliminary data.</text>
</comment>
<feature type="region of interest" description="Disordered" evidence="1">
    <location>
        <begin position="113"/>
        <end position="151"/>
    </location>
</feature>
<feature type="compositionally biased region" description="Polar residues" evidence="1">
    <location>
        <begin position="239"/>
        <end position="254"/>
    </location>
</feature>
<reference evidence="3" key="1">
    <citation type="journal article" date="2020" name="Stud. Mycol.">
        <title>101 Dothideomycetes genomes: a test case for predicting lifestyles and emergence of pathogens.</title>
        <authorList>
            <person name="Haridas S."/>
            <person name="Albert R."/>
            <person name="Binder M."/>
            <person name="Bloem J."/>
            <person name="Labutti K."/>
            <person name="Salamov A."/>
            <person name="Andreopoulos B."/>
            <person name="Baker S."/>
            <person name="Barry K."/>
            <person name="Bills G."/>
            <person name="Bluhm B."/>
            <person name="Cannon C."/>
            <person name="Castanera R."/>
            <person name="Culley D."/>
            <person name="Daum C."/>
            <person name="Ezra D."/>
            <person name="Gonzalez J."/>
            <person name="Henrissat B."/>
            <person name="Kuo A."/>
            <person name="Liang C."/>
            <person name="Lipzen A."/>
            <person name="Lutzoni F."/>
            <person name="Magnuson J."/>
            <person name="Mondo S."/>
            <person name="Nolan M."/>
            <person name="Ohm R."/>
            <person name="Pangilinan J."/>
            <person name="Park H.-J."/>
            <person name="Ramirez L."/>
            <person name="Alfaro M."/>
            <person name="Sun H."/>
            <person name="Tritt A."/>
            <person name="Yoshinaga Y."/>
            <person name="Zwiers L.-H."/>
            <person name="Turgeon B."/>
            <person name="Goodwin S."/>
            <person name="Spatafora J."/>
            <person name="Crous P."/>
            <person name="Grigoriev I."/>
        </authorList>
    </citation>
    <scope>NUCLEOTIDE SEQUENCE</scope>
    <source>
        <strain evidence="3">CBS 116435</strain>
    </source>
</reference>
<evidence type="ECO:0000256" key="1">
    <source>
        <dbReference type="SAM" id="MobiDB-lite"/>
    </source>
</evidence>
<feature type="compositionally biased region" description="Basic and acidic residues" evidence="1">
    <location>
        <begin position="186"/>
        <end position="197"/>
    </location>
</feature>
<proteinExistence type="predicted"/>
<keyword evidence="2" id="KW-0472">Membrane</keyword>
<keyword evidence="2" id="KW-0812">Transmembrane</keyword>
<keyword evidence="4" id="KW-1185">Reference proteome</keyword>